<comment type="similarity">
    <text evidence="1">Belongs to the UDPGP type 2 family.</text>
</comment>
<evidence type="ECO:0000313" key="11">
    <source>
        <dbReference type="EMBL" id="SFS39340.1"/>
    </source>
</evidence>
<evidence type="ECO:0000256" key="6">
    <source>
        <dbReference type="ARBA" id="ARBA00031455"/>
    </source>
</evidence>
<dbReference type="InterPro" id="IPR005771">
    <property type="entry name" value="GalU_uridylyltTrfase_bac/arc"/>
</dbReference>
<evidence type="ECO:0000259" key="10">
    <source>
        <dbReference type="Pfam" id="PF00483"/>
    </source>
</evidence>
<evidence type="ECO:0000256" key="1">
    <source>
        <dbReference type="ARBA" id="ARBA00006890"/>
    </source>
</evidence>
<dbReference type="STRING" id="311180.SAMN04488050_101524"/>
<dbReference type="GO" id="GO:0006011">
    <property type="term" value="P:UDP-alpha-D-glucose metabolic process"/>
    <property type="evidence" value="ECO:0007669"/>
    <property type="project" value="InterPro"/>
</dbReference>
<reference evidence="12" key="1">
    <citation type="submission" date="2016-10" db="EMBL/GenBank/DDBJ databases">
        <authorList>
            <person name="Varghese N."/>
            <person name="Submissions S."/>
        </authorList>
    </citation>
    <scope>NUCLEOTIDE SEQUENCE [LARGE SCALE GENOMIC DNA]</scope>
    <source>
        <strain evidence="12">DSM 26894</strain>
    </source>
</reference>
<gene>
    <name evidence="11" type="ORF">SAMN04488050_101524</name>
</gene>
<evidence type="ECO:0000256" key="2">
    <source>
        <dbReference type="ARBA" id="ARBA00012415"/>
    </source>
</evidence>
<dbReference type="EC" id="2.7.7.9" evidence="2"/>
<dbReference type="CDD" id="cd02541">
    <property type="entry name" value="UGPase_prokaryotic"/>
    <property type="match status" value="1"/>
</dbReference>
<keyword evidence="12" id="KW-1185">Reference proteome</keyword>
<dbReference type="PANTHER" id="PTHR43197">
    <property type="entry name" value="UTP--GLUCOSE-1-PHOSPHATE URIDYLYLTRANSFERASE"/>
    <property type="match status" value="1"/>
</dbReference>
<protein>
    <recommendedName>
        <fullName evidence="3">UTP--glucose-1-phosphate uridylyltransferase</fullName>
        <ecNumber evidence="2">2.7.7.9</ecNumber>
    </recommendedName>
    <alternativeName>
        <fullName evidence="6">Alpha-D-glucosyl-1-phosphate uridylyltransferase</fullName>
    </alternativeName>
    <alternativeName>
        <fullName evidence="7">UDP-glucose pyrophosphorylase</fullName>
    </alternativeName>
    <alternativeName>
        <fullName evidence="8">Uridine diphosphoglucose pyrophosphorylase</fullName>
    </alternativeName>
</protein>
<accession>A0A1I6PGP4</accession>
<dbReference type="EMBL" id="FOZW01000001">
    <property type="protein sequence ID" value="SFS39340.1"/>
    <property type="molecule type" value="Genomic_DNA"/>
</dbReference>
<dbReference type="RefSeq" id="WP_092422378.1">
    <property type="nucleotide sequence ID" value="NZ_FNCL01000002.1"/>
</dbReference>
<evidence type="ECO:0000256" key="7">
    <source>
        <dbReference type="ARBA" id="ARBA00031959"/>
    </source>
</evidence>
<evidence type="ECO:0000256" key="4">
    <source>
        <dbReference type="ARBA" id="ARBA00022679"/>
    </source>
</evidence>
<evidence type="ECO:0000256" key="9">
    <source>
        <dbReference type="ARBA" id="ARBA00048128"/>
    </source>
</evidence>
<dbReference type="OrthoDB" id="9803306at2"/>
<dbReference type="PANTHER" id="PTHR43197:SF1">
    <property type="entry name" value="UTP--GLUCOSE-1-PHOSPHATE URIDYLYLTRANSFERASE"/>
    <property type="match status" value="1"/>
</dbReference>
<dbReference type="InterPro" id="IPR005835">
    <property type="entry name" value="NTP_transferase_dom"/>
</dbReference>
<sequence>MKTSKSKVRTAIFPVAGLGTRFLPATKATPKELLPVLDKPLLQFAIDEARAAGIERMIFVSHPSKSAIERYVHQDHDLCATLRERGKHKIADTLDEAAINPDEEQVFFVMQPEPLGLGHAVLCAAEHALPGPVAVILPDDLIVSEKGCLSEMIEAYEGSEPGHMVATMEVKRDEVSAYGVLVPEGEAEGQMLRASGMVEKPEAEKAPSLQAVVGRYVLDGSIFEDLEGLPAGLGGEIQLTDAIALGAGKVGLCGFRFSGDRFDCGSKAGMLRATLAYAGTQKEYLPVLQDLQPLPIAAE</sequence>
<dbReference type="Gene3D" id="3.90.550.10">
    <property type="entry name" value="Spore Coat Polysaccharide Biosynthesis Protein SpsA, Chain A"/>
    <property type="match status" value="1"/>
</dbReference>
<evidence type="ECO:0000256" key="8">
    <source>
        <dbReference type="ARBA" id="ARBA00032341"/>
    </source>
</evidence>
<keyword evidence="5 11" id="KW-0548">Nucleotidyltransferase</keyword>
<evidence type="ECO:0000313" key="12">
    <source>
        <dbReference type="Proteomes" id="UP000199392"/>
    </source>
</evidence>
<dbReference type="Proteomes" id="UP000199392">
    <property type="component" value="Unassembled WGS sequence"/>
</dbReference>
<dbReference type="SUPFAM" id="SSF53448">
    <property type="entry name" value="Nucleotide-diphospho-sugar transferases"/>
    <property type="match status" value="1"/>
</dbReference>
<evidence type="ECO:0000256" key="3">
    <source>
        <dbReference type="ARBA" id="ARBA00019048"/>
    </source>
</evidence>
<organism evidence="11 12">
    <name type="scientific">Alloyangia pacifica</name>
    <dbReference type="NCBI Taxonomy" id="311180"/>
    <lineage>
        <taxon>Bacteria</taxon>
        <taxon>Pseudomonadati</taxon>
        <taxon>Pseudomonadota</taxon>
        <taxon>Alphaproteobacteria</taxon>
        <taxon>Rhodobacterales</taxon>
        <taxon>Roseobacteraceae</taxon>
        <taxon>Alloyangia</taxon>
    </lineage>
</organism>
<dbReference type="AlphaFoldDB" id="A0A1I6PGP4"/>
<feature type="domain" description="Nucleotidyl transferase" evidence="10">
    <location>
        <begin position="16"/>
        <end position="227"/>
    </location>
</feature>
<proteinExistence type="inferred from homology"/>
<evidence type="ECO:0000256" key="5">
    <source>
        <dbReference type="ARBA" id="ARBA00022695"/>
    </source>
</evidence>
<keyword evidence="4 11" id="KW-0808">Transferase</keyword>
<name>A0A1I6PGP4_9RHOB</name>
<dbReference type="InterPro" id="IPR029044">
    <property type="entry name" value="Nucleotide-diphossugar_trans"/>
</dbReference>
<dbReference type="GO" id="GO:0003983">
    <property type="term" value="F:UTP:glucose-1-phosphate uridylyltransferase activity"/>
    <property type="evidence" value="ECO:0007669"/>
    <property type="project" value="UniProtKB-EC"/>
</dbReference>
<comment type="catalytic activity">
    <reaction evidence="9">
        <text>alpha-D-glucose 1-phosphate + UTP + H(+) = UDP-alpha-D-glucose + diphosphate</text>
        <dbReference type="Rhea" id="RHEA:19889"/>
        <dbReference type="ChEBI" id="CHEBI:15378"/>
        <dbReference type="ChEBI" id="CHEBI:33019"/>
        <dbReference type="ChEBI" id="CHEBI:46398"/>
        <dbReference type="ChEBI" id="CHEBI:58601"/>
        <dbReference type="ChEBI" id="CHEBI:58885"/>
        <dbReference type="EC" id="2.7.7.9"/>
    </reaction>
</comment>
<dbReference type="Pfam" id="PF00483">
    <property type="entry name" value="NTP_transferase"/>
    <property type="match status" value="1"/>
</dbReference>